<dbReference type="OrthoDB" id="7406331at2"/>
<dbReference type="PANTHER" id="PTHR35535:SF2">
    <property type="entry name" value="DUF306 DOMAIN-CONTAINING PROTEIN"/>
    <property type="match status" value="1"/>
</dbReference>
<accession>A0A4Y8ZQ37</accession>
<dbReference type="EMBL" id="SPDV01000045">
    <property type="protein sequence ID" value="TFI56949.1"/>
    <property type="molecule type" value="Genomic_DNA"/>
</dbReference>
<dbReference type="Proteomes" id="UP000298213">
    <property type="component" value="Unassembled WGS sequence"/>
</dbReference>
<sequence length="501" mass="51543">MAGLAGLALAACSAPERPDGAAPSRETPVPAEAPAPPAAPSLFGRWTIEAVNGAPARPLQGAERPYVTFSPRSYGGSSGCNHFGGNGLWVGDRWFAEAPMATAMGCGALTAQEDAVFKVLSGGPVVTWEGEDVALLTAATGTMRLRRDAAPAPPSEAEASPMRLAGTRWDLHAVDGKGIDLPGQTRPARLTFEADQWTLATPCASVSGRWRQEAGAVALEPGSRADRACGSALTAPSEALIGAVAGRLAYTVGLNGELVLAGGDHWIVGRRDVTLGWEQPNLLSGRWRIVSVDGTPPPPAERPAELAFGPGAFALWDGCRHSEGVAIAHERRLFVLGSGVVTLANCPADPVRAEIAAALGGGPRIALTGAGGVALVSDAGTLRLERVSTQPFGTGVETRLRAGSAFDLLTGEGAPARLTLAAGGRFTLALPCGTIAGRWRTDSAPAGPYARFSPDAGCSRTGPPDPIAEFFTGDVLAAIGPNRDIALFVSRDRSLAARPVR</sequence>
<dbReference type="InterPro" id="IPR038670">
    <property type="entry name" value="HslJ-like_sf"/>
</dbReference>
<protein>
    <submittedName>
        <fullName evidence="3">META domain-containing protein</fullName>
    </submittedName>
</protein>
<dbReference type="Pfam" id="PF03724">
    <property type="entry name" value="META"/>
    <property type="match status" value="2"/>
</dbReference>
<keyword evidence="4" id="KW-1185">Reference proteome</keyword>
<comment type="caution">
    <text evidence="3">The sequence shown here is derived from an EMBL/GenBank/DDBJ whole genome shotgun (WGS) entry which is preliminary data.</text>
</comment>
<evidence type="ECO:0000259" key="2">
    <source>
        <dbReference type="Pfam" id="PF03724"/>
    </source>
</evidence>
<feature type="region of interest" description="Disordered" evidence="1">
    <location>
        <begin position="14"/>
        <end position="38"/>
    </location>
</feature>
<evidence type="ECO:0000256" key="1">
    <source>
        <dbReference type="SAM" id="MobiDB-lite"/>
    </source>
</evidence>
<feature type="domain" description="DUF306" evidence="2">
    <location>
        <begin position="44"/>
        <end position="144"/>
    </location>
</feature>
<dbReference type="Gene3D" id="2.40.128.270">
    <property type="match status" value="2"/>
</dbReference>
<dbReference type="RefSeq" id="WP_135089559.1">
    <property type="nucleotide sequence ID" value="NZ_SPDV01000045.1"/>
</dbReference>
<proteinExistence type="predicted"/>
<name>A0A4Y8ZQ37_9SPHN</name>
<dbReference type="AlphaFoldDB" id="A0A4Y8ZQ37"/>
<dbReference type="InterPro" id="IPR053147">
    <property type="entry name" value="Hsp_HslJ-like"/>
</dbReference>
<reference evidence="3 4" key="1">
    <citation type="submission" date="2019-03" db="EMBL/GenBank/DDBJ databases">
        <title>Genome sequence of Sphingomonas sp. 17J27-24.</title>
        <authorList>
            <person name="Kim M."/>
            <person name="Maeng S."/>
            <person name="Sathiyaraj S."/>
        </authorList>
    </citation>
    <scope>NUCLEOTIDE SEQUENCE [LARGE SCALE GENOMIC DNA]</scope>
    <source>
        <strain evidence="3 4">17J27-24</strain>
    </source>
</reference>
<gene>
    <name evidence="3" type="ORF">E2493_17655</name>
</gene>
<evidence type="ECO:0000313" key="3">
    <source>
        <dbReference type="EMBL" id="TFI56949.1"/>
    </source>
</evidence>
<dbReference type="InterPro" id="IPR005184">
    <property type="entry name" value="DUF306_Meta_HslJ"/>
</dbReference>
<organism evidence="3 4">
    <name type="scientific">Sphingomonas parva</name>
    <dbReference type="NCBI Taxonomy" id="2555898"/>
    <lineage>
        <taxon>Bacteria</taxon>
        <taxon>Pseudomonadati</taxon>
        <taxon>Pseudomonadota</taxon>
        <taxon>Alphaproteobacteria</taxon>
        <taxon>Sphingomonadales</taxon>
        <taxon>Sphingomonadaceae</taxon>
        <taxon>Sphingomonas</taxon>
    </lineage>
</organism>
<evidence type="ECO:0000313" key="4">
    <source>
        <dbReference type="Proteomes" id="UP000298213"/>
    </source>
</evidence>
<dbReference type="PANTHER" id="PTHR35535">
    <property type="entry name" value="HEAT SHOCK PROTEIN HSLJ"/>
    <property type="match status" value="1"/>
</dbReference>
<feature type="domain" description="DUF306" evidence="2">
    <location>
        <begin position="163"/>
        <end position="265"/>
    </location>
</feature>